<dbReference type="GO" id="GO:0005524">
    <property type="term" value="F:ATP binding"/>
    <property type="evidence" value="ECO:0007669"/>
    <property type="project" value="UniProtKB-KW"/>
</dbReference>
<dbReference type="PROSITE" id="PS50109">
    <property type="entry name" value="HIS_KIN"/>
    <property type="match status" value="1"/>
</dbReference>
<dbReference type="Pfam" id="PF02518">
    <property type="entry name" value="HATPase_c"/>
    <property type="match status" value="1"/>
</dbReference>
<dbReference type="SUPFAM" id="SSF47384">
    <property type="entry name" value="Homodimeric domain of signal transducing histidine kinase"/>
    <property type="match status" value="1"/>
</dbReference>
<accession>A0A4R1R5J9</accession>
<keyword evidence="11 14" id="KW-1133">Transmembrane helix</keyword>
<dbReference type="InterPro" id="IPR003661">
    <property type="entry name" value="HisK_dim/P_dom"/>
</dbReference>
<gene>
    <name evidence="17" type="ORF">EDD77_103102</name>
</gene>
<dbReference type="InterPro" id="IPR004358">
    <property type="entry name" value="Sig_transdc_His_kin-like_C"/>
</dbReference>
<evidence type="ECO:0000256" key="8">
    <source>
        <dbReference type="ARBA" id="ARBA00022741"/>
    </source>
</evidence>
<dbReference type="EC" id="2.7.13.3" evidence="3"/>
<dbReference type="FunFam" id="1.10.287.130:FF:000001">
    <property type="entry name" value="Two-component sensor histidine kinase"/>
    <property type="match status" value="1"/>
</dbReference>
<protein>
    <recommendedName>
        <fullName evidence="3">histidine kinase</fullName>
        <ecNumber evidence="3">2.7.13.3</ecNumber>
    </recommendedName>
</protein>
<dbReference type="CDD" id="cd00082">
    <property type="entry name" value="HisKA"/>
    <property type="match status" value="1"/>
</dbReference>
<dbReference type="OrthoDB" id="9813151at2"/>
<evidence type="ECO:0000256" key="3">
    <source>
        <dbReference type="ARBA" id="ARBA00012438"/>
    </source>
</evidence>
<evidence type="ECO:0000256" key="1">
    <source>
        <dbReference type="ARBA" id="ARBA00000085"/>
    </source>
</evidence>
<dbReference type="PANTHER" id="PTHR45528:SF1">
    <property type="entry name" value="SENSOR HISTIDINE KINASE CPXA"/>
    <property type="match status" value="1"/>
</dbReference>
<feature type="domain" description="HAMP" evidence="16">
    <location>
        <begin position="200"/>
        <end position="252"/>
    </location>
</feature>
<dbReference type="SUPFAM" id="SSF158472">
    <property type="entry name" value="HAMP domain-like"/>
    <property type="match status" value="1"/>
</dbReference>
<reference evidence="17 18" key="1">
    <citation type="submission" date="2019-03" db="EMBL/GenBank/DDBJ databases">
        <title>Genomic Encyclopedia of Type Strains, Phase IV (KMG-IV): sequencing the most valuable type-strain genomes for metagenomic binning, comparative biology and taxonomic classification.</title>
        <authorList>
            <person name="Goeker M."/>
        </authorList>
    </citation>
    <scope>NUCLEOTIDE SEQUENCE [LARGE SCALE GENOMIC DNA]</scope>
    <source>
        <strain evidence="17 18">DSM 100451</strain>
    </source>
</reference>
<dbReference type="Gene3D" id="3.30.565.10">
    <property type="entry name" value="Histidine kinase-like ATPase, C-terminal domain"/>
    <property type="match status" value="1"/>
</dbReference>
<evidence type="ECO:0000256" key="13">
    <source>
        <dbReference type="ARBA" id="ARBA00023136"/>
    </source>
</evidence>
<evidence type="ECO:0000256" key="5">
    <source>
        <dbReference type="ARBA" id="ARBA00022553"/>
    </source>
</evidence>
<dbReference type="GO" id="GO:0005886">
    <property type="term" value="C:plasma membrane"/>
    <property type="evidence" value="ECO:0007669"/>
    <property type="project" value="UniProtKB-SubCell"/>
</dbReference>
<dbReference type="EMBL" id="SLUM01000003">
    <property type="protein sequence ID" value="TCL60779.1"/>
    <property type="molecule type" value="Genomic_DNA"/>
</dbReference>
<keyword evidence="13 14" id="KW-0472">Membrane</keyword>
<evidence type="ECO:0000256" key="12">
    <source>
        <dbReference type="ARBA" id="ARBA00023012"/>
    </source>
</evidence>
<evidence type="ECO:0000256" key="11">
    <source>
        <dbReference type="ARBA" id="ARBA00022989"/>
    </source>
</evidence>
<evidence type="ECO:0000313" key="17">
    <source>
        <dbReference type="EMBL" id="TCL60779.1"/>
    </source>
</evidence>
<dbReference type="Gene3D" id="6.10.340.10">
    <property type="match status" value="1"/>
</dbReference>
<keyword evidence="9 17" id="KW-0418">Kinase</keyword>
<dbReference type="RefSeq" id="WP_058962788.1">
    <property type="nucleotide sequence ID" value="NZ_CABKVM010000011.1"/>
</dbReference>
<dbReference type="InterPro" id="IPR050398">
    <property type="entry name" value="HssS/ArlS-like"/>
</dbReference>
<dbReference type="SMART" id="SM00387">
    <property type="entry name" value="HATPase_c"/>
    <property type="match status" value="1"/>
</dbReference>
<dbReference type="PROSITE" id="PS50885">
    <property type="entry name" value="HAMP"/>
    <property type="match status" value="1"/>
</dbReference>
<sequence>MRKSISSMYFSTTAILLIVSTAVMGLIQMYLVMGYFQEDKRSTLNDVVQVTAMQVQEGSPLRRLLEDENARSSVQDQMRLIGRTSSTNLLLTDASGQVMLYTQNEAEQLIGSQVDAGILRQAQEEDGFFETGNLGGLYGGKYYTVGRVMRDESGAAAGYVFASASAASLNVFVSDMFSIFVLSAGLLLLAASLLAIFVTNRLTTPLRRISEAARKFGSGDFSVRVPVEGNDEVAQLAVTFNNMARNLETIDSSRASFMGNIAHELRTPMTSIKGFIDGMLDGTIPDELRQHYLGLVSQEVGRLTRLIQNMLDISKLEAGEYRVNAQSYDIWESITGVVFSAEQRIQNQHVEIQGLAPTRTMVYADQDLVYQVVYNILDNAIKFTPEGGYIRFSVKKSGGMVTVSIRNSGQGIGADALPFVFERFYKEDKSRGLNARGSGLGLHICKILVGLSGGKIWAESEEGQWCQFNFTLPCEAPPEQRRKQTGKK</sequence>
<organism evidence="17 18">
    <name type="scientific">Allofournierella massiliensis</name>
    <dbReference type="NCBI Taxonomy" id="1650663"/>
    <lineage>
        <taxon>Bacteria</taxon>
        <taxon>Bacillati</taxon>
        <taxon>Bacillota</taxon>
        <taxon>Clostridia</taxon>
        <taxon>Eubacteriales</taxon>
        <taxon>Oscillospiraceae</taxon>
        <taxon>Allofournierella</taxon>
    </lineage>
</organism>
<evidence type="ECO:0000313" key="18">
    <source>
        <dbReference type="Proteomes" id="UP000295184"/>
    </source>
</evidence>
<feature type="transmembrane region" description="Helical" evidence="14">
    <location>
        <begin position="156"/>
        <end position="173"/>
    </location>
</feature>
<comment type="caution">
    <text evidence="17">The sequence shown here is derived from an EMBL/GenBank/DDBJ whole genome shotgun (WGS) entry which is preliminary data.</text>
</comment>
<evidence type="ECO:0000256" key="14">
    <source>
        <dbReference type="SAM" id="Phobius"/>
    </source>
</evidence>
<evidence type="ECO:0000259" key="16">
    <source>
        <dbReference type="PROSITE" id="PS50885"/>
    </source>
</evidence>
<dbReference type="Proteomes" id="UP000295184">
    <property type="component" value="Unassembled WGS sequence"/>
</dbReference>
<dbReference type="SMART" id="SM00304">
    <property type="entry name" value="HAMP"/>
    <property type="match status" value="1"/>
</dbReference>
<dbReference type="GO" id="GO:0000155">
    <property type="term" value="F:phosphorelay sensor kinase activity"/>
    <property type="evidence" value="ECO:0007669"/>
    <property type="project" value="InterPro"/>
</dbReference>
<dbReference type="Gene3D" id="1.10.287.130">
    <property type="match status" value="1"/>
</dbReference>
<keyword evidence="12" id="KW-0902">Two-component regulatory system</keyword>
<dbReference type="Pfam" id="PF00672">
    <property type="entry name" value="HAMP"/>
    <property type="match status" value="1"/>
</dbReference>
<evidence type="ECO:0000256" key="7">
    <source>
        <dbReference type="ARBA" id="ARBA00022692"/>
    </source>
</evidence>
<dbReference type="InterPro" id="IPR003660">
    <property type="entry name" value="HAMP_dom"/>
</dbReference>
<evidence type="ECO:0000256" key="4">
    <source>
        <dbReference type="ARBA" id="ARBA00022475"/>
    </source>
</evidence>
<keyword evidence="8" id="KW-0547">Nucleotide-binding</keyword>
<evidence type="ECO:0000259" key="15">
    <source>
        <dbReference type="PROSITE" id="PS50109"/>
    </source>
</evidence>
<dbReference type="STRING" id="1650663.GCA_001486665_00258"/>
<evidence type="ECO:0000256" key="6">
    <source>
        <dbReference type="ARBA" id="ARBA00022679"/>
    </source>
</evidence>
<feature type="transmembrane region" description="Helical" evidence="14">
    <location>
        <begin position="12"/>
        <end position="32"/>
    </location>
</feature>
<dbReference type="PRINTS" id="PR00344">
    <property type="entry name" value="BCTRLSENSOR"/>
</dbReference>
<keyword evidence="6" id="KW-0808">Transferase</keyword>
<evidence type="ECO:0000256" key="2">
    <source>
        <dbReference type="ARBA" id="ARBA00004651"/>
    </source>
</evidence>
<dbReference type="InterPro" id="IPR036890">
    <property type="entry name" value="HATPase_C_sf"/>
</dbReference>
<dbReference type="PANTHER" id="PTHR45528">
    <property type="entry name" value="SENSOR HISTIDINE KINASE CPXA"/>
    <property type="match status" value="1"/>
</dbReference>
<name>A0A4R1R5J9_9FIRM</name>
<evidence type="ECO:0000256" key="10">
    <source>
        <dbReference type="ARBA" id="ARBA00022840"/>
    </source>
</evidence>
<dbReference type="InterPro" id="IPR005467">
    <property type="entry name" value="His_kinase_dom"/>
</dbReference>
<dbReference type="InterPro" id="IPR003594">
    <property type="entry name" value="HATPase_dom"/>
</dbReference>
<keyword evidence="10" id="KW-0067">ATP-binding</keyword>
<feature type="transmembrane region" description="Helical" evidence="14">
    <location>
        <begin position="179"/>
        <end position="198"/>
    </location>
</feature>
<dbReference type="AlphaFoldDB" id="A0A4R1R5J9"/>
<dbReference type="FunFam" id="3.30.565.10:FF:000006">
    <property type="entry name" value="Sensor histidine kinase WalK"/>
    <property type="match status" value="1"/>
</dbReference>
<proteinExistence type="predicted"/>
<dbReference type="CDD" id="cd06225">
    <property type="entry name" value="HAMP"/>
    <property type="match status" value="1"/>
</dbReference>
<keyword evidence="4" id="KW-1003">Cell membrane</keyword>
<comment type="catalytic activity">
    <reaction evidence="1">
        <text>ATP + protein L-histidine = ADP + protein N-phospho-L-histidine.</text>
        <dbReference type="EC" id="2.7.13.3"/>
    </reaction>
</comment>
<evidence type="ECO:0000256" key="9">
    <source>
        <dbReference type="ARBA" id="ARBA00022777"/>
    </source>
</evidence>
<dbReference type="Pfam" id="PF00512">
    <property type="entry name" value="HisKA"/>
    <property type="match status" value="1"/>
</dbReference>
<dbReference type="InterPro" id="IPR036097">
    <property type="entry name" value="HisK_dim/P_sf"/>
</dbReference>
<keyword evidence="5" id="KW-0597">Phosphoprotein</keyword>
<feature type="domain" description="Histidine kinase" evidence="15">
    <location>
        <begin position="260"/>
        <end position="476"/>
    </location>
</feature>
<dbReference type="SMART" id="SM00388">
    <property type="entry name" value="HisKA"/>
    <property type="match status" value="1"/>
</dbReference>
<dbReference type="SUPFAM" id="SSF55874">
    <property type="entry name" value="ATPase domain of HSP90 chaperone/DNA topoisomerase II/histidine kinase"/>
    <property type="match status" value="1"/>
</dbReference>
<keyword evidence="7 14" id="KW-0812">Transmembrane</keyword>
<comment type="subcellular location">
    <subcellularLocation>
        <location evidence="2">Cell membrane</location>
        <topology evidence="2">Multi-pass membrane protein</topology>
    </subcellularLocation>
</comment>